<organism evidence="2 3">
    <name type="scientific">Thalassiosira pseudonana</name>
    <name type="common">Marine diatom</name>
    <name type="synonym">Cyclotella nana</name>
    <dbReference type="NCBI Taxonomy" id="35128"/>
    <lineage>
        <taxon>Eukaryota</taxon>
        <taxon>Sar</taxon>
        <taxon>Stramenopiles</taxon>
        <taxon>Ochrophyta</taxon>
        <taxon>Bacillariophyta</taxon>
        <taxon>Coscinodiscophyceae</taxon>
        <taxon>Thalassiosirophycidae</taxon>
        <taxon>Thalassiosirales</taxon>
        <taxon>Thalassiosiraceae</taxon>
        <taxon>Thalassiosira</taxon>
    </lineage>
</organism>
<feature type="region of interest" description="Disordered" evidence="1">
    <location>
        <begin position="165"/>
        <end position="184"/>
    </location>
</feature>
<reference evidence="2 3" key="1">
    <citation type="journal article" date="2004" name="Science">
        <title>The genome of the diatom Thalassiosira pseudonana: ecology, evolution, and metabolism.</title>
        <authorList>
            <person name="Armbrust E.V."/>
            <person name="Berges J.A."/>
            <person name="Bowler C."/>
            <person name="Green B.R."/>
            <person name="Martinez D."/>
            <person name="Putnam N.H."/>
            <person name="Zhou S."/>
            <person name="Allen A.E."/>
            <person name="Apt K.E."/>
            <person name="Bechner M."/>
            <person name="Brzezinski M.A."/>
            <person name="Chaal B.K."/>
            <person name="Chiovitti A."/>
            <person name="Davis A.K."/>
            <person name="Demarest M.S."/>
            <person name="Detter J.C."/>
            <person name="Glavina T."/>
            <person name="Goodstein D."/>
            <person name="Hadi M.Z."/>
            <person name="Hellsten U."/>
            <person name="Hildebrand M."/>
            <person name="Jenkins B.D."/>
            <person name="Jurka J."/>
            <person name="Kapitonov V.V."/>
            <person name="Kroger N."/>
            <person name="Lau W.W."/>
            <person name="Lane T.W."/>
            <person name="Larimer F.W."/>
            <person name="Lippmeier J.C."/>
            <person name="Lucas S."/>
            <person name="Medina M."/>
            <person name="Montsant A."/>
            <person name="Obornik M."/>
            <person name="Parker M.S."/>
            <person name="Palenik B."/>
            <person name="Pazour G.J."/>
            <person name="Richardson P.M."/>
            <person name="Rynearson T.A."/>
            <person name="Saito M.A."/>
            <person name="Schwartz D.C."/>
            <person name="Thamatrakoln K."/>
            <person name="Valentin K."/>
            <person name="Vardi A."/>
            <person name="Wilkerson F.P."/>
            <person name="Rokhsar D.S."/>
        </authorList>
    </citation>
    <scope>NUCLEOTIDE SEQUENCE [LARGE SCALE GENOMIC DNA]</scope>
    <source>
        <strain evidence="2 3">CCMP1335</strain>
    </source>
</reference>
<dbReference type="PaxDb" id="35128-Thaps7872"/>
<dbReference type="InParanoid" id="B8C7R9"/>
<dbReference type="RefSeq" id="XP_002292391.1">
    <property type="nucleotide sequence ID" value="XM_002292355.1"/>
</dbReference>
<feature type="region of interest" description="Disordered" evidence="1">
    <location>
        <begin position="341"/>
        <end position="390"/>
    </location>
</feature>
<feature type="compositionally biased region" description="Basic and acidic residues" evidence="1">
    <location>
        <begin position="344"/>
        <end position="366"/>
    </location>
</feature>
<name>B8C7R9_THAPS</name>
<dbReference type="KEGG" id="tps:THAPSDRAFT_7872"/>
<keyword evidence="3" id="KW-1185">Reference proteome</keyword>
<evidence type="ECO:0000256" key="1">
    <source>
        <dbReference type="SAM" id="MobiDB-lite"/>
    </source>
</evidence>
<sequence length="390" mass="44034">MVATTTNDTAATDAVTSKLKVKGKQRKDKGKDYVPKAFTAYNVFFRIEHFRMLQEEHKGIINENVMSASNPNHVDPVLDPLPDRYKNTVFPPYFYSCVDKTSEEKNRKHRKREGRLSLVELNAKIAENWKTADDETIDFCQRLSKAGALRREAMIAAMTRSRMQGGTNHLVSEVSKESEGDRNRPYQLLPHGPIRENDPSQGQRAVDLQLHFRRFLFWQQQQQWLQAIILHNGREAYYPSSDTSHNVNVYGYRRSSAPPCLLYNDPSHTNFYNGNTDLAQFAFARGSYASASPLDDFATTLPRDRKQARRVSYSFSHVPAFHTEDATCLLRALFEPGITGTEATRGECDMEEGKLESNDSKGEADGHGPLVFDHSIGFGSDDKVMGGSSP</sequence>
<proteinExistence type="predicted"/>
<evidence type="ECO:0000313" key="3">
    <source>
        <dbReference type="Proteomes" id="UP000001449"/>
    </source>
</evidence>
<accession>B8C7R9</accession>
<dbReference type="Proteomes" id="UP000001449">
    <property type="component" value="Chromosome 9"/>
</dbReference>
<dbReference type="HOGENOM" id="CLU_708830_0_0_1"/>
<protein>
    <submittedName>
        <fullName evidence="2">Uncharacterized protein</fullName>
    </submittedName>
</protein>
<reference evidence="2 3" key="2">
    <citation type="journal article" date="2008" name="Nature">
        <title>The Phaeodactylum genome reveals the evolutionary history of diatom genomes.</title>
        <authorList>
            <person name="Bowler C."/>
            <person name="Allen A.E."/>
            <person name="Badger J.H."/>
            <person name="Grimwood J."/>
            <person name="Jabbari K."/>
            <person name="Kuo A."/>
            <person name="Maheswari U."/>
            <person name="Martens C."/>
            <person name="Maumus F."/>
            <person name="Otillar R.P."/>
            <person name="Rayko E."/>
            <person name="Salamov A."/>
            <person name="Vandepoele K."/>
            <person name="Beszteri B."/>
            <person name="Gruber A."/>
            <person name="Heijde M."/>
            <person name="Katinka M."/>
            <person name="Mock T."/>
            <person name="Valentin K."/>
            <person name="Verret F."/>
            <person name="Berges J.A."/>
            <person name="Brownlee C."/>
            <person name="Cadoret J.P."/>
            <person name="Chiovitti A."/>
            <person name="Choi C.J."/>
            <person name="Coesel S."/>
            <person name="De Martino A."/>
            <person name="Detter J.C."/>
            <person name="Durkin C."/>
            <person name="Falciatore A."/>
            <person name="Fournet J."/>
            <person name="Haruta M."/>
            <person name="Huysman M.J."/>
            <person name="Jenkins B.D."/>
            <person name="Jiroutova K."/>
            <person name="Jorgensen R.E."/>
            <person name="Joubert Y."/>
            <person name="Kaplan A."/>
            <person name="Kroger N."/>
            <person name="Kroth P.G."/>
            <person name="La Roche J."/>
            <person name="Lindquist E."/>
            <person name="Lommer M."/>
            <person name="Martin-Jezequel V."/>
            <person name="Lopez P.J."/>
            <person name="Lucas S."/>
            <person name="Mangogna M."/>
            <person name="McGinnis K."/>
            <person name="Medlin L.K."/>
            <person name="Montsant A."/>
            <person name="Oudot-Le Secq M.P."/>
            <person name="Napoli C."/>
            <person name="Obornik M."/>
            <person name="Parker M.S."/>
            <person name="Petit J.L."/>
            <person name="Porcel B.M."/>
            <person name="Poulsen N."/>
            <person name="Robison M."/>
            <person name="Rychlewski L."/>
            <person name="Rynearson T.A."/>
            <person name="Schmutz J."/>
            <person name="Shapiro H."/>
            <person name="Siaut M."/>
            <person name="Stanley M."/>
            <person name="Sussman M.R."/>
            <person name="Taylor A.R."/>
            <person name="Vardi A."/>
            <person name="von Dassow P."/>
            <person name="Vyverman W."/>
            <person name="Willis A."/>
            <person name="Wyrwicz L.S."/>
            <person name="Rokhsar D.S."/>
            <person name="Weissenbach J."/>
            <person name="Armbrust E.V."/>
            <person name="Green B.R."/>
            <person name="Van de Peer Y."/>
            <person name="Grigoriev I.V."/>
        </authorList>
    </citation>
    <scope>NUCLEOTIDE SEQUENCE [LARGE SCALE GENOMIC DNA]</scope>
    <source>
        <strain evidence="2 3">CCMP1335</strain>
    </source>
</reference>
<dbReference type="GeneID" id="7449264"/>
<dbReference type="AlphaFoldDB" id="B8C7R9"/>
<dbReference type="EMBL" id="CM000645">
    <property type="protein sequence ID" value="EED90366.1"/>
    <property type="molecule type" value="Genomic_DNA"/>
</dbReference>
<evidence type="ECO:0000313" key="2">
    <source>
        <dbReference type="EMBL" id="EED90366.1"/>
    </source>
</evidence>
<feature type="compositionally biased region" description="Basic and acidic residues" evidence="1">
    <location>
        <begin position="174"/>
        <end position="184"/>
    </location>
</feature>
<gene>
    <name evidence="2" type="ORF">THAPSDRAFT_7872</name>
</gene>